<feature type="domain" description="Glycine-rich" evidence="2">
    <location>
        <begin position="43"/>
        <end position="256"/>
    </location>
</feature>
<name>A0ABX9DCU3_9RHOB</name>
<proteinExistence type="predicted"/>
<dbReference type="Pfam" id="PF21722">
    <property type="entry name" value="Gly_rich_2"/>
    <property type="match status" value="1"/>
</dbReference>
<comment type="caution">
    <text evidence="3">The sequence shown here is derived from an EMBL/GenBank/DDBJ whole genome shotgun (WGS) entry which is preliminary data.</text>
</comment>
<feature type="region of interest" description="Disordered" evidence="1">
    <location>
        <begin position="132"/>
        <end position="183"/>
    </location>
</feature>
<evidence type="ECO:0000256" key="1">
    <source>
        <dbReference type="SAM" id="MobiDB-lite"/>
    </source>
</evidence>
<dbReference type="Proteomes" id="UP000248659">
    <property type="component" value="Unassembled WGS sequence"/>
</dbReference>
<accession>A0ABX9DCU3</accession>
<dbReference type="InterPro" id="IPR049304">
    <property type="entry name" value="Gly_rich_dom"/>
</dbReference>
<evidence type="ECO:0000313" key="3">
    <source>
        <dbReference type="EMBL" id="RAP39425.1"/>
    </source>
</evidence>
<dbReference type="RefSeq" id="WP_342768238.1">
    <property type="nucleotide sequence ID" value="NZ_MUAV01000060.1"/>
</dbReference>
<organism evidence="3 4">
    <name type="scientific">Rhodovulum viride</name>
    <dbReference type="NCBI Taxonomy" id="1231134"/>
    <lineage>
        <taxon>Bacteria</taxon>
        <taxon>Pseudomonadati</taxon>
        <taxon>Pseudomonadota</taxon>
        <taxon>Alphaproteobacteria</taxon>
        <taxon>Rhodobacterales</taxon>
        <taxon>Paracoccaceae</taxon>
        <taxon>Rhodovulum</taxon>
    </lineage>
</organism>
<evidence type="ECO:0000259" key="2">
    <source>
        <dbReference type="Pfam" id="PF21722"/>
    </source>
</evidence>
<evidence type="ECO:0000313" key="4">
    <source>
        <dbReference type="Proteomes" id="UP000248659"/>
    </source>
</evidence>
<feature type="non-terminal residue" evidence="3">
    <location>
        <position position="399"/>
    </location>
</feature>
<dbReference type="EMBL" id="MUAV01000060">
    <property type="protein sequence ID" value="RAP39425.1"/>
    <property type="molecule type" value="Genomic_DNA"/>
</dbReference>
<reference evidence="3 4" key="1">
    <citation type="submission" date="2017-01" db="EMBL/GenBank/DDBJ databases">
        <title>Genome sequence of Rhodovulum viride JA756.</title>
        <authorList>
            <person name="Lakshmi K.V."/>
            <person name="Tushar L.D."/>
            <person name="Sasikala C."/>
            <person name="Venkataramana C."/>
        </authorList>
    </citation>
    <scope>NUCLEOTIDE SEQUENCE [LARGE SCALE GENOMIC DNA]</scope>
    <source>
        <strain evidence="3 4">JA756</strain>
    </source>
</reference>
<gene>
    <name evidence="3" type="ORF">BYZ73_20645</name>
</gene>
<keyword evidence="4" id="KW-1185">Reference proteome</keyword>
<sequence length="399" mass="35908">MAYAVIAGASGASKTTVPIGGTSWDVYIFASLAGGSLAIAQPGDVDYLIVGAGGASSPTSYGASGGGSGGDVLAGTQAVPAGMLAITVGQGGTSSETAATPGGASSALGLTARGGGIGGGFGGGAAILPTDGGGGGARDADESLFGAAHPTSYRGGDGTRVSGGRKHSGGGRGAGGNGGDADADTAGAGGPGILSAITGLAVDYGAGGTGRVWDLNVNVPTEAETPTLPGHGGPGVTSRSYLAGSPGAGGVVILRVPAPTEAPADATAEAAGALGLAGSASVTAEASGAASGGFRVLGAATATARAAAAAQGGIGLGGASSAAAAARVAAADTLRLDGAAVGVTRAGAGIGRAAGSMSLAGRGAGTVRIGGTASGAVPLAGHAAGAAAVLGAAAGALDL</sequence>
<feature type="compositionally biased region" description="Gly residues" evidence="1">
    <location>
        <begin position="170"/>
        <end position="179"/>
    </location>
</feature>
<protein>
    <recommendedName>
        <fullName evidence="2">Glycine-rich domain-containing protein</fullName>
    </recommendedName>
</protein>